<feature type="non-terminal residue" evidence="1">
    <location>
        <position position="1"/>
    </location>
</feature>
<evidence type="ECO:0000313" key="2">
    <source>
        <dbReference type="Proteomes" id="UP000793456"/>
    </source>
</evidence>
<dbReference type="Proteomes" id="UP000793456">
    <property type="component" value="Chromosome XI"/>
</dbReference>
<accession>A0ACD3R2I8</accession>
<reference evidence="1" key="1">
    <citation type="submission" date="2018-11" db="EMBL/GenBank/DDBJ databases">
        <title>The sequence and de novo assembly of Larimichthys crocea genome using PacBio and Hi-C technologies.</title>
        <authorList>
            <person name="Xu P."/>
            <person name="Chen B."/>
            <person name="Zhou Z."/>
            <person name="Ke Q."/>
            <person name="Wu Y."/>
            <person name="Bai H."/>
            <person name="Pu F."/>
        </authorList>
    </citation>
    <scope>NUCLEOTIDE SEQUENCE</scope>
    <source>
        <tissue evidence="1">Muscle</tissue>
    </source>
</reference>
<dbReference type="EMBL" id="CM011684">
    <property type="protein sequence ID" value="TMS13542.1"/>
    <property type="molecule type" value="Genomic_DNA"/>
</dbReference>
<keyword evidence="2" id="KW-1185">Reference proteome</keyword>
<organism evidence="1 2">
    <name type="scientific">Larimichthys crocea</name>
    <name type="common">Large yellow croaker</name>
    <name type="synonym">Pseudosciaena crocea</name>
    <dbReference type="NCBI Taxonomy" id="215358"/>
    <lineage>
        <taxon>Eukaryota</taxon>
        <taxon>Metazoa</taxon>
        <taxon>Chordata</taxon>
        <taxon>Craniata</taxon>
        <taxon>Vertebrata</taxon>
        <taxon>Euteleostomi</taxon>
        <taxon>Actinopterygii</taxon>
        <taxon>Neopterygii</taxon>
        <taxon>Teleostei</taxon>
        <taxon>Neoteleostei</taxon>
        <taxon>Acanthomorphata</taxon>
        <taxon>Eupercaria</taxon>
        <taxon>Sciaenidae</taxon>
        <taxon>Larimichthys</taxon>
    </lineage>
</organism>
<evidence type="ECO:0000313" key="1">
    <source>
        <dbReference type="EMBL" id="TMS13542.1"/>
    </source>
</evidence>
<sequence length="87" mass="9928">RERQYELPQAHRPPKPPKESYLVEQVFSPHPFTPTVKAHVKGSPLYTDLRLTSLSDGKRGQPSWTIEEYKRNSGEKGGKQLTALDLQ</sequence>
<comment type="caution">
    <text evidence="1">The sequence shown here is derived from an EMBL/GenBank/DDBJ whole genome shotgun (WGS) entry which is preliminary data.</text>
</comment>
<name>A0ACD3R2I8_LARCR</name>
<protein>
    <submittedName>
        <fullName evidence="1">Uncharacterized protein</fullName>
    </submittedName>
</protein>
<proteinExistence type="predicted"/>
<gene>
    <name evidence="1" type="ORF">E3U43_018617</name>
</gene>
<feature type="non-terminal residue" evidence="1">
    <location>
        <position position="87"/>
    </location>
</feature>